<dbReference type="RefSeq" id="WP_219040608.1">
    <property type="nucleotide sequence ID" value="NZ_JAHWDF010000011.1"/>
</dbReference>
<evidence type="ECO:0000313" key="2">
    <source>
        <dbReference type="Proteomes" id="UP000719267"/>
    </source>
</evidence>
<accession>A0ABS6W5D3</accession>
<comment type="caution">
    <text evidence="1">The sequence shown here is derived from an EMBL/GenBank/DDBJ whole genome shotgun (WGS) entry which is preliminary data.</text>
</comment>
<protein>
    <recommendedName>
        <fullName evidence="3">DUF3024 domain-containing protein</fullName>
    </recommendedName>
</protein>
<keyword evidence="2" id="KW-1185">Reference proteome</keyword>
<proteinExistence type="predicted"/>
<evidence type="ECO:0000313" key="1">
    <source>
        <dbReference type="EMBL" id="MBW2962324.1"/>
    </source>
</evidence>
<reference evidence="1 2" key="1">
    <citation type="submission" date="2021-07" db="EMBL/GenBank/DDBJ databases">
        <title>Mesonia aestuariivivens sp. nov., isolated from a tidal flat.</title>
        <authorList>
            <person name="Kim Y.-O."/>
            <person name="Yoon J.-H."/>
        </authorList>
    </citation>
    <scope>NUCLEOTIDE SEQUENCE [LARGE SCALE GENOMIC DNA]</scope>
    <source>
        <strain evidence="1 2">JHPTF-M18</strain>
    </source>
</reference>
<organism evidence="1 2">
    <name type="scientific">Mesonia aestuariivivens</name>
    <dbReference type="NCBI Taxonomy" id="2796128"/>
    <lineage>
        <taxon>Bacteria</taxon>
        <taxon>Pseudomonadati</taxon>
        <taxon>Bacteroidota</taxon>
        <taxon>Flavobacteriia</taxon>
        <taxon>Flavobacteriales</taxon>
        <taxon>Flavobacteriaceae</taxon>
        <taxon>Mesonia</taxon>
    </lineage>
</organism>
<evidence type="ECO:0008006" key="3">
    <source>
        <dbReference type="Google" id="ProtNLM"/>
    </source>
</evidence>
<dbReference type="EMBL" id="JAHWDF010000011">
    <property type="protein sequence ID" value="MBW2962324.1"/>
    <property type="molecule type" value="Genomic_DNA"/>
</dbReference>
<sequence length="91" mass="10967">MKKPTFVNTHPEAIKETLIKVGKVRLAEACKMKGLEMPKRMERFKVTWYHNRAFLNYSYSVQNNKRDYETILVLHNEELPTFGWIIEWESY</sequence>
<gene>
    <name evidence="1" type="ORF">KW502_10980</name>
</gene>
<dbReference type="Proteomes" id="UP000719267">
    <property type="component" value="Unassembled WGS sequence"/>
</dbReference>
<name>A0ABS6W5D3_9FLAO</name>